<gene>
    <name evidence="2" type="ORF">E5344_09425</name>
</gene>
<proteinExistence type="predicted"/>
<sequence>MIGAAVMWFFLAILSAAPLWFCWYAWDTARRRRRGEAVSRPSGGSFGFDEVWRPSAAEAQAVWEAEQITPAPAPIPGDGPGVIADGRIVIETGLRPPRATTADQRRSLEG</sequence>
<organism evidence="2 3">
    <name type="scientific">Microbacterium laevaniformans</name>
    <dbReference type="NCBI Taxonomy" id="36807"/>
    <lineage>
        <taxon>Bacteria</taxon>
        <taxon>Bacillati</taxon>
        <taxon>Actinomycetota</taxon>
        <taxon>Actinomycetes</taxon>
        <taxon>Micrococcales</taxon>
        <taxon>Microbacteriaceae</taxon>
        <taxon>Microbacterium</taxon>
    </lineage>
</organism>
<accession>A0A4S2D7I9</accession>
<keyword evidence="1" id="KW-0812">Transmembrane</keyword>
<protein>
    <submittedName>
        <fullName evidence="2">Uncharacterized protein</fullName>
    </submittedName>
</protein>
<dbReference type="RefSeq" id="WP_135949452.1">
    <property type="nucleotide sequence ID" value="NZ_SRYO01000005.1"/>
</dbReference>
<reference evidence="2 3" key="1">
    <citation type="submission" date="2019-04" db="EMBL/GenBank/DDBJ databases">
        <title>Microbes associate with the intestines of laboratory mice.</title>
        <authorList>
            <person name="Navarre W."/>
            <person name="Wong E."/>
            <person name="Huang K."/>
            <person name="Tropini C."/>
            <person name="Ng K."/>
            <person name="Yu B."/>
        </authorList>
    </citation>
    <scope>NUCLEOTIDE SEQUENCE [LARGE SCALE GENOMIC DNA]</scope>
    <source>
        <strain evidence="2 3">NM46_B2-13</strain>
    </source>
</reference>
<dbReference type="EMBL" id="SRYO01000005">
    <property type="protein sequence ID" value="TGY36821.1"/>
    <property type="molecule type" value="Genomic_DNA"/>
</dbReference>
<evidence type="ECO:0000256" key="1">
    <source>
        <dbReference type="SAM" id="Phobius"/>
    </source>
</evidence>
<name>A0A4S2D7I9_9MICO</name>
<keyword evidence="1" id="KW-1133">Transmembrane helix</keyword>
<dbReference type="AlphaFoldDB" id="A0A4S2D7I9"/>
<feature type="transmembrane region" description="Helical" evidence="1">
    <location>
        <begin position="6"/>
        <end position="26"/>
    </location>
</feature>
<comment type="caution">
    <text evidence="2">The sequence shown here is derived from an EMBL/GenBank/DDBJ whole genome shotgun (WGS) entry which is preliminary data.</text>
</comment>
<evidence type="ECO:0000313" key="2">
    <source>
        <dbReference type="EMBL" id="TGY36821.1"/>
    </source>
</evidence>
<keyword evidence="1" id="KW-0472">Membrane</keyword>
<dbReference type="Proteomes" id="UP000309893">
    <property type="component" value="Unassembled WGS sequence"/>
</dbReference>
<evidence type="ECO:0000313" key="3">
    <source>
        <dbReference type="Proteomes" id="UP000309893"/>
    </source>
</evidence>